<organism evidence="3 4">
    <name type="scientific">Mucilaginibacter aquatilis</name>
    <dbReference type="NCBI Taxonomy" id="1517760"/>
    <lineage>
        <taxon>Bacteria</taxon>
        <taxon>Pseudomonadati</taxon>
        <taxon>Bacteroidota</taxon>
        <taxon>Sphingobacteriia</taxon>
        <taxon>Sphingobacteriales</taxon>
        <taxon>Sphingobacteriaceae</taxon>
        <taxon>Mucilaginibacter</taxon>
    </lineage>
</organism>
<comment type="caution">
    <text evidence="3">The sequence shown here is derived from an EMBL/GenBank/DDBJ whole genome shotgun (WGS) entry which is preliminary data.</text>
</comment>
<feature type="domain" description="DUF2268" evidence="2">
    <location>
        <begin position="201"/>
        <end position="302"/>
    </location>
</feature>
<dbReference type="Proteomes" id="UP000434850">
    <property type="component" value="Unassembled WGS sequence"/>
</dbReference>
<name>A0A6I4I453_9SPHI</name>
<dbReference type="OrthoDB" id="6402335at2"/>
<feature type="signal peptide" evidence="1">
    <location>
        <begin position="1"/>
        <end position="32"/>
    </location>
</feature>
<accession>A0A6I4I453</accession>
<proteinExistence type="predicted"/>
<dbReference type="AlphaFoldDB" id="A0A6I4I453"/>
<feature type="chain" id="PRO_5026110021" description="DUF2268 domain-containing protein" evidence="1">
    <location>
        <begin position="33"/>
        <end position="449"/>
    </location>
</feature>
<reference evidence="3 4" key="1">
    <citation type="submission" date="2019-12" db="EMBL/GenBank/DDBJ databases">
        <title>Mucilaginibacter sp. HME9299 genome sequencing and assembly.</title>
        <authorList>
            <person name="Kang H."/>
            <person name="Kim H."/>
            <person name="Joh K."/>
        </authorList>
    </citation>
    <scope>NUCLEOTIDE SEQUENCE [LARGE SCALE GENOMIC DNA]</scope>
    <source>
        <strain evidence="3 4">HME9299</strain>
    </source>
</reference>
<keyword evidence="1" id="KW-0732">Signal</keyword>
<dbReference type="Pfam" id="PF10026">
    <property type="entry name" value="DUF2268"/>
    <property type="match status" value="1"/>
</dbReference>
<sequence length="449" mass="51322">MSHLASMWRLNMYMRYTLLLTCLLIVVQTSQAQVKVETVVGTDIKNFWRAYDKITATKDSNLQYTYLNELFIDKGTPGLKAMMQVRDYTPKQYIDAINRYPLFWKSVRKNTLKADGFAADIAIGISKLKKLYPQLKPAPVYFTVGVFRSGGTVSEGKVLIGSEISMADERTVTNEFPDEFKNLHSFFKTNPIKTLVFTNVHEYVHTQQKSTEVNTLLGQSVMEGAAEFMAVKSTGEHSPTFAKFINSIDNHRLKQVFAQQLLNNGYGYWLYSNQSNEFNQRDLGYYVGYLICEQYYQRASNKQQAIKQIIELDYNNEADLFAFVDQSKYFDQKASVLKTRYEASRPSVTNIKTFINGANNVDPSTTTVVIEFSDKMNKHSRNFEAGPLGIDHVMMVKKFLGFSEDGKQITIEVDLKPGRRYQLLLGSRFMNENGISIKPYLIDFTTAAQ</sequence>
<evidence type="ECO:0000313" key="3">
    <source>
        <dbReference type="EMBL" id="MVN89935.1"/>
    </source>
</evidence>
<keyword evidence="4" id="KW-1185">Reference proteome</keyword>
<evidence type="ECO:0000313" key="4">
    <source>
        <dbReference type="Proteomes" id="UP000434850"/>
    </source>
</evidence>
<dbReference type="InterPro" id="IPR018728">
    <property type="entry name" value="DUF2268"/>
</dbReference>
<protein>
    <recommendedName>
        <fullName evidence="2">DUF2268 domain-containing protein</fullName>
    </recommendedName>
</protein>
<evidence type="ECO:0000259" key="2">
    <source>
        <dbReference type="Pfam" id="PF10026"/>
    </source>
</evidence>
<evidence type="ECO:0000256" key="1">
    <source>
        <dbReference type="SAM" id="SignalP"/>
    </source>
</evidence>
<gene>
    <name evidence="3" type="ORF">GO816_02245</name>
</gene>
<dbReference type="EMBL" id="WQLA01000001">
    <property type="protein sequence ID" value="MVN89935.1"/>
    <property type="molecule type" value="Genomic_DNA"/>
</dbReference>